<keyword evidence="2" id="KW-1185">Reference proteome</keyword>
<dbReference type="Proteomes" id="UP001224890">
    <property type="component" value="Unassembled WGS sequence"/>
</dbReference>
<name>A0AAJ0EWP8_9PEZI</name>
<dbReference type="RefSeq" id="XP_060430571.1">
    <property type="nucleotide sequence ID" value="XM_060574733.1"/>
</dbReference>
<evidence type="ECO:0000313" key="1">
    <source>
        <dbReference type="EMBL" id="KAK1676568.1"/>
    </source>
</evidence>
<gene>
    <name evidence="1" type="ORF">BDP55DRAFT_661494</name>
</gene>
<sequence>MTECNSFRMRAKGSVSGWVGQLDSGQLRIGLEPVILRMEKGEIVDTRRRGMWWTRKFLNPFPRSLRHNTNFGSR</sequence>
<reference evidence="1" key="1">
    <citation type="submission" date="2021-06" db="EMBL/GenBank/DDBJ databases">
        <title>Comparative genomics, transcriptomics and evolutionary studies reveal genomic signatures of adaptation to plant cell wall in hemibiotrophic fungi.</title>
        <authorList>
            <consortium name="DOE Joint Genome Institute"/>
            <person name="Baroncelli R."/>
            <person name="Diaz J.F."/>
            <person name="Benocci T."/>
            <person name="Peng M."/>
            <person name="Battaglia E."/>
            <person name="Haridas S."/>
            <person name="Andreopoulos W."/>
            <person name="Labutti K."/>
            <person name="Pangilinan J."/>
            <person name="Floch G.L."/>
            <person name="Makela M.R."/>
            <person name="Henrissat B."/>
            <person name="Grigoriev I.V."/>
            <person name="Crouch J.A."/>
            <person name="De Vries R.P."/>
            <person name="Sukno S.A."/>
            <person name="Thon M.R."/>
        </authorList>
    </citation>
    <scope>NUCLEOTIDE SEQUENCE</scope>
    <source>
        <strain evidence="1">CBS 193.32</strain>
    </source>
</reference>
<dbReference type="AlphaFoldDB" id="A0AAJ0EWP8"/>
<organism evidence="1 2">
    <name type="scientific">Colletotrichum godetiae</name>
    <dbReference type="NCBI Taxonomy" id="1209918"/>
    <lineage>
        <taxon>Eukaryota</taxon>
        <taxon>Fungi</taxon>
        <taxon>Dikarya</taxon>
        <taxon>Ascomycota</taxon>
        <taxon>Pezizomycotina</taxon>
        <taxon>Sordariomycetes</taxon>
        <taxon>Hypocreomycetidae</taxon>
        <taxon>Glomerellales</taxon>
        <taxon>Glomerellaceae</taxon>
        <taxon>Colletotrichum</taxon>
        <taxon>Colletotrichum acutatum species complex</taxon>
    </lineage>
</organism>
<comment type="caution">
    <text evidence="1">The sequence shown here is derived from an EMBL/GenBank/DDBJ whole genome shotgun (WGS) entry which is preliminary data.</text>
</comment>
<evidence type="ECO:0000313" key="2">
    <source>
        <dbReference type="Proteomes" id="UP001224890"/>
    </source>
</evidence>
<proteinExistence type="predicted"/>
<dbReference type="EMBL" id="JAHMHR010000017">
    <property type="protein sequence ID" value="KAK1676568.1"/>
    <property type="molecule type" value="Genomic_DNA"/>
</dbReference>
<dbReference type="GeneID" id="85459259"/>
<protein>
    <submittedName>
        <fullName evidence="1">Uncharacterized protein</fullName>
    </submittedName>
</protein>
<accession>A0AAJ0EWP8</accession>